<dbReference type="PANTHER" id="PTHR23502:SF38">
    <property type="entry name" value="POLYAMINE TRANSPORTER 4"/>
    <property type="match status" value="1"/>
</dbReference>
<feature type="region of interest" description="Disordered" evidence="5">
    <location>
        <begin position="1"/>
        <end position="42"/>
    </location>
</feature>
<dbReference type="OrthoDB" id="3936150at2759"/>
<feature type="transmembrane region" description="Helical" evidence="6">
    <location>
        <begin position="165"/>
        <end position="187"/>
    </location>
</feature>
<evidence type="ECO:0000313" key="9">
    <source>
        <dbReference type="Proteomes" id="UP000018144"/>
    </source>
</evidence>
<dbReference type="FunFam" id="1.20.1250.20:FF:000011">
    <property type="entry name" value="MFS multidrug transporter, putative"/>
    <property type="match status" value="1"/>
</dbReference>
<dbReference type="EMBL" id="HF935493">
    <property type="protein sequence ID" value="CCX09702.1"/>
    <property type="molecule type" value="Genomic_DNA"/>
</dbReference>
<evidence type="ECO:0000256" key="3">
    <source>
        <dbReference type="ARBA" id="ARBA00022989"/>
    </source>
</evidence>
<sequence>MPDNLRADVEKTVATHGDSKSTTRASSEIGRDNEVTPLPSTAPLDWDSPYDLDNPWNWPMSKRWLGTIVPGALCLLVLTGYHNISTFTASVYAASVYQVSREFHVSITTALLGLSMYVIGLGLGPMFSAPLSEVFGRKMVYFINLPIFLLFTLGAGLAKNIQTLIICRAFAGIFGGPALAVSAGSFVDIWDLKTSGSAVTVQAFATFMGPALGPVVGGYLVQNHGWRWSMYIVLLLGGFLLLPLSLLQESYKPVILTRRALSRGQNLPPKPDPKTALKMIFTITLARPTVMLIKEPIVQAVALYSSFAFAVLFGFFEAYPFVFQRDYKMNLGETGLCFLGIAAGLCAGCGIYLLQDRLCYVPAHKKHNGHPPPEVRMVPAMIGSLLMPVGLFWFAWTAERGVHWVVPIVAGVPFGAGLVLVFLSAVMYILEIYSPLVAASAIASLGLLRYLLAFAFPLFTIRMFEKLGVKWAASIFGFLAVAMMPIPWVFTKWGAKIRGWSRFDAVKG</sequence>
<evidence type="ECO:0000259" key="7">
    <source>
        <dbReference type="PROSITE" id="PS50850"/>
    </source>
</evidence>
<feature type="transmembrane region" description="Helical" evidence="6">
    <location>
        <begin position="64"/>
        <end position="84"/>
    </location>
</feature>
<dbReference type="InterPro" id="IPR011701">
    <property type="entry name" value="MFS"/>
</dbReference>
<dbReference type="InterPro" id="IPR020846">
    <property type="entry name" value="MFS_dom"/>
</dbReference>
<evidence type="ECO:0000256" key="2">
    <source>
        <dbReference type="ARBA" id="ARBA00022692"/>
    </source>
</evidence>
<dbReference type="PANTHER" id="PTHR23502">
    <property type="entry name" value="MAJOR FACILITATOR SUPERFAMILY"/>
    <property type="match status" value="1"/>
</dbReference>
<evidence type="ECO:0000256" key="1">
    <source>
        <dbReference type="ARBA" id="ARBA00004141"/>
    </source>
</evidence>
<accession>U4L1H0</accession>
<dbReference type="Pfam" id="PF07690">
    <property type="entry name" value="MFS_1"/>
    <property type="match status" value="1"/>
</dbReference>
<dbReference type="CDD" id="cd17323">
    <property type="entry name" value="MFS_Tpo1_MDR_like"/>
    <property type="match status" value="1"/>
</dbReference>
<feature type="transmembrane region" description="Helical" evidence="6">
    <location>
        <begin position="335"/>
        <end position="355"/>
    </location>
</feature>
<dbReference type="PROSITE" id="PS50850">
    <property type="entry name" value="MFS"/>
    <property type="match status" value="1"/>
</dbReference>
<gene>
    <name evidence="8" type="ORF">PCON_09295</name>
</gene>
<feature type="transmembrane region" description="Helical" evidence="6">
    <location>
        <begin position="436"/>
        <end position="459"/>
    </location>
</feature>
<dbReference type="AlphaFoldDB" id="U4L1H0"/>
<dbReference type="InterPro" id="IPR036259">
    <property type="entry name" value="MFS_trans_sf"/>
</dbReference>
<keyword evidence="9" id="KW-1185">Reference proteome</keyword>
<dbReference type="eggNOG" id="KOG0255">
    <property type="taxonomic scope" value="Eukaryota"/>
</dbReference>
<dbReference type="GO" id="GO:0000297">
    <property type="term" value="F:spermine transmembrane transporter activity"/>
    <property type="evidence" value="ECO:0007669"/>
    <property type="project" value="TreeGrafter"/>
</dbReference>
<dbReference type="OMA" id="TQETHRD"/>
<evidence type="ECO:0000256" key="4">
    <source>
        <dbReference type="ARBA" id="ARBA00023136"/>
    </source>
</evidence>
<dbReference type="GO" id="GO:0005886">
    <property type="term" value="C:plasma membrane"/>
    <property type="evidence" value="ECO:0007669"/>
    <property type="project" value="TreeGrafter"/>
</dbReference>
<keyword evidence="2 6" id="KW-0812">Transmembrane</keyword>
<feature type="transmembrane region" description="Helical" evidence="6">
    <location>
        <begin position="228"/>
        <end position="247"/>
    </location>
</feature>
<dbReference type="Proteomes" id="UP000018144">
    <property type="component" value="Unassembled WGS sequence"/>
</dbReference>
<comment type="subcellular location">
    <subcellularLocation>
        <location evidence="1">Membrane</location>
        <topology evidence="1">Multi-pass membrane protein</topology>
    </subcellularLocation>
</comment>
<evidence type="ECO:0000256" key="6">
    <source>
        <dbReference type="SAM" id="Phobius"/>
    </source>
</evidence>
<keyword evidence="4 6" id="KW-0472">Membrane</keyword>
<protein>
    <submittedName>
        <fullName evidence="8">Similar to Uncharacterized MFS-type transporter C530.15c acc. no. O74829</fullName>
    </submittedName>
</protein>
<dbReference type="Gene3D" id="1.20.1250.20">
    <property type="entry name" value="MFS general substrate transporter like domains"/>
    <property type="match status" value="1"/>
</dbReference>
<feature type="compositionally biased region" description="Basic and acidic residues" evidence="5">
    <location>
        <begin position="1"/>
        <end position="21"/>
    </location>
</feature>
<dbReference type="SUPFAM" id="SSF103473">
    <property type="entry name" value="MFS general substrate transporter"/>
    <property type="match status" value="1"/>
</dbReference>
<proteinExistence type="predicted"/>
<feature type="transmembrane region" description="Helical" evidence="6">
    <location>
        <begin position="199"/>
        <end position="221"/>
    </location>
</feature>
<keyword evidence="3 6" id="KW-1133">Transmembrane helix</keyword>
<feature type="transmembrane region" description="Helical" evidence="6">
    <location>
        <begin position="301"/>
        <end position="323"/>
    </location>
</feature>
<dbReference type="STRING" id="1076935.U4L1H0"/>
<evidence type="ECO:0000256" key="5">
    <source>
        <dbReference type="SAM" id="MobiDB-lite"/>
    </source>
</evidence>
<feature type="transmembrane region" description="Helical" evidence="6">
    <location>
        <begin position="105"/>
        <end position="127"/>
    </location>
</feature>
<name>U4L1H0_PYROM</name>
<feature type="transmembrane region" description="Helical" evidence="6">
    <location>
        <begin position="471"/>
        <end position="490"/>
    </location>
</feature>
<feature type="transmembrane region" description="Helical" evidence="6">
    <location>
        <begin position="375"/>
        <end position="396"/>
    </location>
</feature>
<feature type="transmembrane region" description="Helical" evidence="6">
    <location>
        <begin position="408"/>
        <end position="430"/>
    </location>
</feature>
<organism evidence="8 9">
    <name type="scientific">Pyronema omphalodes (strain CBS 100304)</name>
    <name type="common">Pyronema confluens</name>
    <dbReference type="NCBI Taxonomy" id="1076935"/>
    <lineage>
        <taxon>Eukaryota</taxon>
        <taxon>Fungi</taxon>
        <taxon>Dikarya</taxon>
        <taxon>Ascomycota</taxon>
        <taxon>Pezizomycotina</taxon>
        <taxon>Pezizomycetes</taxon>
        <taxon>Pezizales</taxon>
        <taxon>Pyronemataceae</taxon>
        <taxon>Pyronema</taxon>
    </lineage>
</organism>
<dbReference type="GO" id="GO:0015606">
    <property type="term" value="F:spermidine transmembrane transporter activity"/>
    <property type="evidence" value="ECO:0007669"/>
    <property type="project" value="TreeGrafter"/>
</dbReference>
<feature type="transmembrane region" description="Helical" evidence="6">
    <location>
        <begin position="139"/>
        <end position="158"/>
    </location>
</feature>
<evidence type="ECO:0000313" key="8">
    <source>
        <dbReference type="EMBL" id="CCX09702.1"/>
    </source>
</evidence>
<reference evidence="8 9" key="1">
    <citation type="journal article" date="2013" name="PLoS Genet.">
        <title>The genome and development-dependent transcriptomes of Pyronema confluens: a window into fungal evolution.</title>
        <authorList>
            <person name="Traeger S."/>
            <person name="Altegoer F."/>
            <person name="Freitag M."/>
            <person name="Gabaldon T."/>
            <person name="Kempken F."/>
            <person name="Kumar A."/>
            <person name="Marcet-Houben M."/>
            <person name="Poggeler S."/>
            <person name="Stajich J.E."/>
            <person name="Nowrousian M."/>
        </authorList>
    </citation>
    <scope>NUCLEOTIDE SEQUENCE [LARGE SCALE GENOMIC DNA]</scope>
    <source>
        <strain evidence="9">CBS 100304</strain>
        <tissue evidence="8">Vegetative mycelium</tissue>
    </source>
</reference>
<feature type="domain" description="Major facilitator superfamily (MFS) profile" evidence="7">
    <location>
        <begin position="74"/>
        <end position="495"/>
    </location>
</feature>